<dbReference type="EMBL" id="HG001671">
    <property type="protein sequence ID" value="CDF34064.1"/>
    <property type="molecule type" value="Genomic_DNA"/>
</dbReference>
<gene>
    <name evidence="1" type="ORF">CHC_T00002735001</name>
</gene>
<evidence type="ECO:0000313" key="2">
    <source>
        <dbReference type="Proteomes" id="UP000012073"/>
    </source>
</evidence>
<dbReference type="Proteomes" id="UP000012073">
    <property type="component" value="Unassembled WGS sequence"/>
</dbReference>
<dbReference type="AlphaFoldDB" id="R7Q7R5"/>
<dbReference type="RefSeq" id="XP_005713883.1">
    <property type="nucleotide sequence ID" value="XM_005713826.1"/>
</dbReference>
<keyword evidence="2" id="KW-1185">Reference proteome</keyword>
<evidence type="ECO:0000313" key="1">
    <source>
        <dbReference type="EMBL" id="CDF34064.1"/>
    </source>
</evidence>
<dbReference type="Gramene" id="CDF34064">
    <property type="protein sequence ID" value="CDF34064"/>
    <property type="gene ID" value="CHC_T00002735001"/>
</dbReference>
<protein>
    <submittedName>
        <fullName evidence="1">Uncharacterized protein</fullName>
    </submittedName>
</protein>
<proteinExistence type="predicted"/>
<dbReference type="KEGG" id="ccp:CHC_T00002735001"/>
<name>R7Q7R5_CHOCR</name>
<sequence>MAAFLPVVALPHRAAPATRSVSRRPPRAILSPAPSRAVLDYERFLGLETSRGNALPDAPVFETAAGALVCEWPSPSHPTQTGDGSVSAMLCIVDYEAFLATDQAKGVDPSAPVYCTPEAALVCHYHD</sequence>
<accession>R7Q7R5</accession>
<dbReference type="GeneID" id="17321598"/>
<reference evidence="2" key="1">
    <citation type="journal article" date="2013" name="Proc. Natl. Acad. Sci. U.S.A.">
        <title>Genome structure and metabolic features in the red seaweed Chondrus crispus shed light on evolution of the Archaeplastida.</title>
        <authorList>
            <person name="Collen J."/>
            <person name="Porcel B."/>
            <person name="Carre W."/>
            <person name="Ball S.G."/>
            <person name="Chaparro C."/>
            <person name="Tonon T."/>
            <person name="Barbeyron T."/>
            <person name="Michel G."/>
            <person name="Noel B."/>
            <person name="Valentin K."/>
            <person name="Elias M."/>
            <person name="Artiguenave F."/>
            <person name="Arun A."/>
            <person name="Aury J.M."/>
            <person name="Barbosa-Neto J.F."/>
            <person name="Bothwell J.H."/>
            <person name="Bouget F.Y."/>
            <person name="Brillet L."/>
            <person name="Cabello-Hurtado F."/>
            <person name="Capella-Gutierrez S."/>
            <person name="Charrier B."/>
            <person name="Cladiere L."/>
            <person name="Cock J.M."/>
            <person name="Coelho S.M."/>
            <person name="Colleoni C."/>
            <person name="Czjzek M."/>
            <person name="Da Silva C."/>
            <person name="Delage L."/>
            <person name="Denoeud F."/>
            <person name="Deschamps P."/>
            <person name="Dittami S.M."/>
            <person name="Gabaldon T."/>
            <person name="Gachon C.M."/>
            <person name="Groisillier A."/>
            <person name="Herve C."/>
            <person name="Jabbari K."/>
            <person name="Katinka M."/>
            <person name="Kloareg B."/>
            <person name="Kowalczyk N."/>
            <person name="Labadie K."/>
            <person name="Leblanc C."/>
            <person name="Lopez P.J."/>
            <person name="McLachlan D.H."/>
            <person name="Meslet-Cladiere L."/>
            <person name="Moustafa A."/>
            <person name="Nehr Z."/>
            <person name="Nyvall Collen P."/>
            <person name="Panaud O."/>
            <person name="Partensky F."/>
            <person name="Poulain J."/>
            <person name="Rensing S.A."/>
            <person name="Rousvoal S."/>
            <person name="Samson G."/>
            <person name="Symeonidi A."/>
            <person name="Weissenbach J."/>
            <person name="Zambounis A."/>
            <person name="Wincker P."/>
            <person name="Boyen C."/>
        </authorList>
    </citation>
    <scope>NUCLEOTIDE SEQUENCE [LARGE SCALE GENOMIC DNA]</scope>
    <source>
        <strain evidence="2">cv. Stackhouse</strain>
    </source>
</reference>
<organism evidence="1 2">
    <name type="scientific">Chondrus crispus</name>
    <name type="common">Carrageen Irish moss</name>
    <name type="synonym">Polymorpha crispa</name>
    <dbReference type="NCBI Taxonomy" id="2769"/>
    <lineage>
        <taxon>Eukaryota</taxon>
        <taxon>Rhodophyta</taxon>
        <taxon>Florideophyceae</taxon>
        <taxon>Rhodymeniophycidae</taxon>
        <taxon>Gigartinales</taxon>
        <taxon>Gigartinaceae</taxon>
        <taxon>Chondrus</taxon>
    </lineage>
</organism>